<feature type="domain" description="Glycosyl-hydrolase 97 catalytic" evidence="4">
    <location>
        <begin position="317"/>
        <end position="461"/>
    </location>
</feature>
<dbReference type="Pfam" id="PF14509">
    <property type="entry name" value="GH97_C"/>
    <property type="match status" value="1"/>
</dbReference>
<dbReference type="Gene3D" id="3.20.20.70">
    <property type="entry name" value="Aldolase class I"/>
    <property type="match status" value="1"/>
</dbReference>
<dbReference type="GO" id="GO:0016787">
    <property type="term" value="F:hydrolase activity"/>
    <property type="evidence" value="ECO:0007669"/>
    <property type="project" value="UniProtKB-KW"/>
</dbReference>
<accession>A0ABU1BBI3</accession>
<dbReference type="Pfam" id="PF10566">
    <property type="entry name" value="Glyco_hydro_97"/>
    <property type="match status" value="1"/>
</dbReference>
<evidence type="ECO:0000313" key="8">
    <source>
        <dbReference type="Proteomes" id="UP001226574"/>
    </source>
</evidence>
<gene>
    <name evidence="7" type="ORF">RC083_08475</name>
</gene>
<dbReference type="Proteomes" id="UP001226574">
    <property type="component" value="Unassembled WGS sequence"/>
</dbReference>
<evidence type="ECO:0000259" key="6">
    <source>
        <dbReference type="Pfam" id="PF14509"/>
    </source>
</evidence>
<feature type="chain" id="PRO_5046824696" evidence="3">
    <location>
        <begin position="23"/>
        <end position="655"/>
    </location>
</feature>
<dbReference type="Gene3D" id="2.70.98.10">
    <property type="match status" value="1"/>
</dbReference>
<dbReference type="SUPFAM" id="SSF51445">
    <property type="entry name" value="(Trans)glycosidases"/>
    <property type="match status" value="1"/>
</dbReference>
<name>A0ABU1BBI3_PSEHA</name>
<feature type="domain" description="Glycosyl-hydrolase 97 C-terminal oligomerisation" evidence="6">
    <location>
        <begin position="554"/>
        <end position="639"/>
    </location>
</feature>
<dbReference type="InterPro" id="IPR029486">
    <property type="entry name" value="GH97_N"/>
</dbReference>
<dbReference type="InterPro" id="IPR017853">
    <property type="entry name" value="GH"/>
</dbReference>
<keyword evidence="8" id="KW-1185">Reference proteome</keyword>
<keyword evidence="2" id="KW-0326">Glycosidase</keyword>
<proteinExistence type="predicted"/>
<keyword evidence="3" id="KW-0732">Signal</keyword>
<organism evidence="7 8">
    <name type="scientific">Pseudoalteromonas haloplanktis</name>
    <name type="common">Alteromonas haloplanktis</name>
    <dbReference type="NCBI Taxonomy" id="228"/>
    <lineage>
        <taxon>Bacteria</taxon>
        <taxon>Pseudomonadati</taxon>
        <taxon>Pseudomonadota</taxon>
        <taxon>Gammaproteobacteria</taxon>
        <taxon>Alteromonadales</taxon>
        <taxon>Pseudoalteromonadaceae</taxon>
        <taxon>Pseudoalteromonas</taxon>
    </lineage>
</organism>
<dbReference type="RefSeq" id="WP_309038820.1">
    <property type="nucleotide sequence ID" value="NZ_JAVIFY010000005.1"/>
</dbReference>
<comment type="caution">
    <text evidence="7">The sequence shown here is derived from an EMBL/GenBank/DDBJ whole genome shotgun (WGS) entry which is preliminary data.</text>
</comment>
<keyword evidence="1 7" id="KW-0378">Hydrolase</keyword>
<sequence>MRFVNRIGLLFAALVITTVAQATEIATIRSPDQQLTVLVDLDEQGQLSYQVRSRSDKVIEPSLLGITLNNTDFTKRLSLAAVLKQPTVNDSYQLFTGKQQFVDYRANSLVVSVTNQQDQILNIRFQVSNDGVAFRYELAGETTDTRVVMSEQTGFNFPAETLAWLQPKAEAQTGWMNTNPSYEEEYLQAAPVTTAAITNNGWVYPALFKHNGQYILVSEAGGPDYYSGTNLSNNSQGQFKVRFPDQREVVTSGGYLPEHTLPLLSPWRILAIGSLKTITESTLGTDLARVNQLKNTDFIKPGIAAWSWGLLKDDFTTFPVQKQFIDYAADMHWQYVLIDADWDQKIGWDKIQQLATYAKQKNVDLWVWYNSSGAWNNTVYSPKSALLTHADRIKHFAKLQAMGIKGIKVDFFPGDGSSVMAYYEAILQDAAAHQLMVNFHGTTLPRGLQRTYPNLMTSEAVKGFEMISFFQAFADKEAQHAATLVFTRNVFDPMDFTPMVLGDIPTIERKTNNAFQLALPILFTSGVQHLVTTPEQMAKVSAPVKTYLQSLPTVWDETRLLQGSPGEHVVMARRRGCNWYIAGINAEDNTITLDIDLSFSHFSSAQLLSAGKKLTEVETQQLDSKQLSIKLNPNSGFVIITKGDNNNECTTSLAH</sequence>
<dbReference type="InterPro" id="IPR019563">
    <property type="entry name" value="GH97_catalytic"/>
</dbReference>
<feature type="signal peptide" evidence="3">
    <location>
        <begin position="1"/>
        <end position="22"/>
    </location>
</feature>
<evidence type="ECO:0000259" key="5">
    <source>
        <dbReference type="Pfam" id="PF14508"/>
    </source>
</evidence>
<feature type="domain" description="Glycosyl-hydrolase 97 N-terminal" evidence="5">
    <location>
        <begin position="28"/>
        <end position="288"/>
    </location>
</feature>
<dbReference type="InterPro" id="IPR014718">
    <property type="entry name" value="GH-type_carb-bd"/>
</dbReference>
<dbReference type="InterPro" id="IPR029483">
    <property type="entry name" value="GH97_C"/>
</dbReference>
<evidence type="ECO:0000259" key="4">
    <source>
        <dbReference type="Pfam" id="PF10566"/>
    </source>
</evidence>
<dbReference type="InterPro" id="IPR052720">
    <property type="entry name" value="Glycosyl_hydrolase_97"/>
</dbReference>
<protein>
    <submittedName>
        <fullName evidence="7">Glycoside hydrolase family 97 catalytic domain-containing protein</fullName>
    </submittedName>
</protein>
<evidence type="ECO:0000256" key="1">
    <source>
        <dbReference type="ARBA" id="ARBA00022801"/>
    </source>
</evidence>
<dbReference type="Gene3D" id="2.60.40.1180">
    <property type="entry name" value="Golgi alpha-mannosidase II"/>
    <property type="match status" value="1"/>
</dbReference>
<evidence type="ECO:0000313" key="7">
    <source>
        <dbReference type="EMBL" id="MDQ9091622.1"/>
    </source>
</evidence>
<dbReference type="InterPro" id="IPR013785">
    <property type="entry name" value="Aldolase_TIM"/>
</dbReference>
<dbReference type="InterPro" id="IPR013780">
    <property type="entry name" value="Glyco_hydro_b"/>
</dbReference>
<evidence type="ECO:0000256" key="3">
    <source>
        <dbReference type="SAM" id="SignalP"/>
    </source>
</evidence>
<evidence type="ECO:0000256" key="2">
    <source>
        <dbReference type="ARBA" id="ARBA00023295"/>
    </source>
</evidence>
<reference evidence="7 8" key="1">
    <citation type="submission" date="2023-08" db="EMBL/GenBank/DDBJ databases">
        <title>Pseudoalteromonas haloplanktis LL1 genome.</title>
        <authorList>
            <person name="Wu S."/>
        </authorList>
    </citation>
    <scope>NUCLEOTIDE SEQUENCE [LARGE SCALE GENOMIC DNA]</scope>
    <source>
        <strain evidence="7 8">LL1</strain>
    </source>
</reference>
<dbReference type="PANTHER" id="PTHR35803">
    <property type="entry name" value="GLUCAN 1,4-ALPHA-GLUCOSIDASE SUSB-RELATED"/>
    <property type="match status" value="1"/>
</dbReference>
<dbReference type="PANTHER" id="PTHR35803:SF2">
    <property type="entry name" value="RETAINING ALPHA-GALACTOSIDASE"/>
    <property type="match status" value="1"/>
</dbReference>
<dbReference type="Pfam" id="PF14508">
    <property type="entry name" value="GH97_N"/>
    <property type="match status" value="1"/>
</dbReference>
<dbReference type="EMBL" id="JAVIFY010000005">
    <property type="protein sequence ID" value="MDQ9091622.1"/>
    <property type="molecule type" value="Genomic_DNA"/>
</dbReference>